<dbReference type="InterPro" id="IPR025391">
    <property type="entry name" value="DUF4123"/>
</dbReference>
<proteinExistence type="predicted"/>
<accession>A0A6M0CY44</accession>
<dbReference type="AlphaFoldDB" id="A0A6M0CY44"/>
<sequence length="296" mass="34150">MLRKGLLEYTQKPVFPCSARQEQYWLLINGGFSQSLEEEVVALNARRNHCWLWRGKALEYGVPDFRQGPLLVPLSKALFDAYLGTWAPAFAGLILTASADKHTLLDHLTRPSTITTAQGNPVRFHLGMLRQLEELSLALNDSRLAQLLGPIESLIWRSQASPDQWLTLHNSFPGLDAQGAELQLDAYEEAALNHANSTWFMQYATQRLEREQPELVRQFDAAQLIRRLSIFKQEADIMNIARERDLYRYFLLRLRYPEHRFVEEPQLLALLSKKALDARMRLSESEYHLDQQPCAF</sequence>
<dbReference type="EMBL" id="JAAHBV010000169">
    <property type="protein sequence ID" value="NER60027.1"/>
    <property type="molecule type" value="Genomic_DNA"/>
</dbReference>
<feature type="domain" description="DUF4123" evidence="1">
    <location>
        <begin position="24"/>
        <end position="145"/>
    </location>
</feature>
<reference evidence="2 3" key="1">
    <citation type="submission" date="2020-02" db="EMBL/GenBank/DDBJ databases">
        <title>Broccoli isolated Pseudomonas sp.</title>
        <authorList>
            <person name="Fujikawa T."/>
            <person name="Sawada H."/>
        </authorList>
    </citation>
    <scope>NUCLEOTIDE SEQUENCE [LARGE SCALE GENOMIC DNA]</scope>
    <source>
        <strain evidence="2 3">MAFF212428</strain>
    </source>
</reference>
<evidence type="ECO:0000313" key="3">
    <source>
        <dbReference type="Proteomes" id="UP000480410"/>
    </source>
</evidence>
<name>A0A6M0CY44_9PSED</name>
<evidence type="ECO:0000259" key="1">
    <source>
        <dbReference type="Pfam" id="PF13503"/>
    </source>
</evidence>
<protein>
    <submittedName>
        <fullName evidence="2">DUF4123 domain-containing protein</fullName>
    </submittedName>
</protein>
<dbReference type="Pfam" id="PF13503">
    <property type="entry name" value="DUF4123"/>
    <property type="match status" value="1"/>
</dbReference>
<comment type="caution">
    <text evidence="2">The sequence shown here is derived from an EMBL/GenBank/DDBJ whole genome shotgun (WGS) entry which is preliminary data.</text>
</comment>
<gene>
    <name evidence="2" type="ORF">G3435_08640</name>
</gene>
<dbReference type="Proteomes" id="UP000480410">
    <property type="component" value="Unassembled WGS sequence"/>
</dbReference>
<evidence type="ECO:0000313" key="2">
    <source>
        <dbReference type="EMBL" id="NER60027.1"/>
    </source>
</evidence>
<organism evidence="2 3">
    <name type="scientific">Pseudomonas brassicae</name>
    <dbReference type="NCBI Taxonomy" id="2708063"/>
    <lineage>
        <taxon>Bacteria</taxon>
        <taxon>Pseudomonadati</taxon>
        <taxon>Pseudomonadota</taxon>
        <taxon>Gammaproteobacteria</taxon>
        <taxon>Pseudomonadales</taxon>
        <taxon>Pseudomonadaceae</taxon>
        <taxon>Pseudomonas</taxon>
    </lineage>
</organism>